<reference evidence="3" key="1">
    <citation type="journal article" date="2019" name="Int. J. Syst. Evol. Microbiol.">
        <title>The Global Catalogue of Microorganisms (GCM) 10K type strain sequencing project: providing services to taxonomists for standard genome sequencing and annotation.</title>
        <authorList>
            <consortium name="The Broad Institute Genomics Platform"/>
            <consortium name="The Broad Institute Genome Sequencing Center for Infectious Disease"/>
            <person name="Wu L."/>
            <person name="Ma J."/>
        </authorList>
    </citation>
    <scope>NUCLEOTIDE SEQUENCE [LARGE SCALE GENOMIC DNA]</scope>
    <source>
        <strain evidence="3">JCM 13002</strain>
    </source>
</reference>
<keyword evidence="1" id="KW-0812">Transmembrane</keyword>
<evidence type="ECO:0000313" key="2">
    <source>
        <dbReference type="EMBL" id="GAA1070073.1"/>
    </source>
</evidence>
<organism evidence="2 3">
    <name type="scientific">Kitasatospora arboriphila</name>
    <dbReference type="NCBI Taxonomy" id="258052"/>
    <lineage>
        <taxon>Bacteria</taxon>
        <taxon>Bacillati</taxon>
        <taxon>Actinomycetota</taxon>
        <taxon>Actinomycetes</taxon>
        <taxon>Kitasatosporales</taxon>
        <taxon>Streptomycetaceae</taxon>
        <taxon>Kitasatospora</taxon>
    </lineage>
</organism>
<dbReference type="RefSeq" id="WP_344621784.1">
    <property type="nucleotide sequence ID" value="NZ_BAAALD010000003.1"/>
</dbReference>
<feature type="transmembrane region" description="Helical" evidence="1">
    <location>
        <begin position="37"/>
        <end position="57"/>
    </location>
</feature>
<gene>
    <name evidence="2" type="ORF">GCM10009663_05120</name>
</gene>
<keyword evidence="1" id="KW-1133">Transmembrane helix</keyword>
<dbReference type="EMBL" id="BAAALD010000003">
    <property type="protein sequence ID" value="GAA1070073.1"/>
    <property type="molecule type" value="Genomic_DNA"/>
</dbReference>
<feature type="transmembrane region" description="Helical" evidence="1">
    <location>
        <begin position="125"/>
        <end position="146"/>
    </location>
</feature>
<sequence length="189" mass="21420">MAQHHESCPHCGHPTDWRAGLTEEELRGIDRRRRRGLGVLVVCCAALLPWIGFLAATLPVHFEARQWRLAWVGFDLGLLVALAATAWFGWRRRRLLVPWALAAAVLLICDAWFDVMLSWGTDDVWASVGAALLVELPLAALLLLRVRRILQVMLRHYWYLADLPGEPPPLYRAPLLSEGTPERPRQRPA</sequence>
<name>A0ABP4DVD6_9ACTN</name>
<evidence type="ECO:0000256" key="1">
    <source>
        <dbReference type="SAM" id="Phobius"/>
    </source>
</evidence>
<accession>A0ABP4DVD6</accession>
<protein>
    <submittedName>
        <fullName evidence="2">Uncharacterized protein</fullName>
    </submittedName>
</protein>
<keyword evidence="3" id="KW-1185">Reference proteome</keyword>
<feature type="transmembrane region" description="Helical" evidence="1">
    <location>
        <begin position="95"/>
        <end position="113"/>
    </location>
</feature>
<comment type="caution">
    <text evidence="2">The sequence shown here is derived from an EMBL/GenBank/DDBJ whole genome shotgun (WGS) entry which is preliminary data.</text>
</comment>
<evidence type="ECO:0000313" key="3">
    <source>
        <dbReference type="Proteomes" id="UP001499987"/>
    </source>
</evidence>
<proteinExistence type="predicted"/>
<keyword evidence="1" id="KW-0472">Membrane</keyword>
<dbReference type="Proteomes" id="UP001499987">
    <property type="component" value="Unassembled WGS sequence"/>
</dbReference>
<feature type="transmembrane region" description="Helical" evidence="1">
    <location>
        <begin position="69"/>
        <end position="88"/>
    </location>
</feature>